<reference evidence="3" key="1">
    <citation type="submission" date="2011-07" db="EMBL/GenBank/DDBJ databases">
        <authorList>
            <consortium name="Caenorhabditis brenneri Sequencing and Analysis Consortium"/>
            <person name="Wilson R.K."/>
        </authorList>
    </citation>
    <scope>NUCLEOTIDE SEQUENCE [LARGE SCALE GENOMIC DNA]</scope>
    <source>
        <strain evidence="3">PB2801</strain>
    </source>
</reference>
<protein>
    <submittedName>
        <fullName evidence="2">Uncharacterized protein</fullName>
    </submittedName>
</protein>
<dbReference type="EMBL" id="GL380218">
    <property type="protein sequence ID" value="EGT50645.1"/>
    <property type="molecule type" value="Genomic_DNA"/>
</dbReference>
<dbReference type="Proteomes" id="UP000008068">
    <property type="component" value="Unassembled WGS sequence"/>
</dbReference>
<feature type="transmembrane region" description="Helical" evidence="1">
    <location>
        <begin position="60"/>
        <end position="84"/>
    </location>
</feature>
<proteinExistence type="predicted"/>
<evidence type="ECO:0000256" key="1">
    <source>
        <dbReference type="SAM" id="Phobius"/>
    </source>
</evidence>
<accession>G0PBS0</accession>
<dbReference type="HOGENOM" id="CLU_1541473_0_0_1"/>
<dbReference type="AlphaFoldDB" id="G0PBS0"/>
<feature type="transmembrane region" description="Helical" evidence="1">
    <location>
        <begin position="144"/>
        <end position="166"/>
    </location>
</feature>
<keyword evidence="1" id="KW-0472">Membrane</keyword>
<dbReference type="InParanoid" id="G0PBS0"/>
<gene>
    <name evidence="2" type="ORF">CAEBREN_20489</name>
</gene>
<sequence length="174" mass="19440">MSPKKGYFQFREQQNHEPLCPKSHKNCTVLYSKQCCQECPECCNGCKIEDFNSLTIGHGVIFLFMGIFIAFAALIVIGTCAVLLKACTSRSLQRDSNDIDIGDTDHSRKNCTVLYSKQCWKECPECCAECKIEDFSIDTVGTGIMCLALGFAFSIIAIIVGIFIMACKHNCRHR</sequence>
<keyword evidence="1" id="KW-0812">Transmembrane</keyword>
<name>G0PBS0_CAEBE</name>
<organism evidence="3">
    <name type="scientific">Caenorhabditis brenneri</name>
    <name type="common">Nematode worm</name>
    <dbReference type="NCBI Taxonomy" id="135651"/>
    <lineage>
        <taxon>Eukaryota</taxon>
        <taxon>Metazoa</taxon>
        <taxon>Ecdysozoa</taxon>
        <taxon>Nematoda</taxon>
        <taxon>Chromadorea</taxon>
        <taxon>Rhabditida</taxon>
        <taxon>Rhabditina</taxon>
        <taxon>Rhabditomorpha</taxon>
        <taxon>Rhabditoidea</taxon>
        <taxon>Rhabditidae</taxon>
        <taxon>Peloderinae</taxon>
        <taxon>Caenorhabditis</taxon>
    </lineage>
</organism>
<evidence type="ECO:0000313" key="2">
    <source>
        <dbReference type="EMBL" id="EGT50645.1"/>
    </source>
</evidence>
<evidence type="ECO:0000313" key="3">
    <source>
        <dbReference type="Proteomes" id="UP000008068"/>
    </source>
</evidence>
<keyword evidence="3" id="KW-1185">Reference proteome</keyword>
<keyword evidence="1" id="KW-1133">Transmembrane helix</keyword>